<dbReference type="Gene3D" id="2.40.110.10">
    <property type="entry name" value="Butyryl-CoA Dehydrogenase, subunit A, domain 2"/>
    <property type="match status" value="1"/>
</dbReference>
<dbReference type="Pfam" id="PF00441">
    <property type="entry name" value="Acyl-CoA_dh_1"/>
    <property type="match status" value="1"/>
</dbReference>
<dbReference type="PANTHER" id="PTHR43884:SF22">
    <property type="entry name" value="BLR3437 PROTEIN"/>
    <property type="match status" value="1"/>
</dbReference>
<gene>
    <name evidence="7" type="primary">acd</name>
    <name evidence="7" type="ORF">GCM10011574_37540</name>
</gene>
<protein>
    <submittedName>
        <fullName evidence="7">Acyl-CoA dehydrogenase</fullName>
    </submittedName>
</protein>
<evidence type="ECO:0000313" key="8">
    <source>
        <dbReference type="Proteomes" id="UP000653480"/>
    </source>
</evidence>
<dbReference type="InterPro" id="IPR046373">
    <property type="entry name" value="Acyl-CoA_Oxase/DH_mid-dom_sf"/>
</dbReference>
<accession>A0A8H9H2H2</accession>
<dbReference type="SUPFAM" id="SSF56645">
    <property type="entry name" value="Acyl-CoA dehydrogenase NM domain-like"/>
    <property type="match status" value="1"/>
</dbReference>
<dbReference type="RefSeq" id="WP_142573783.1">
    <property type="nucleotide sequence ID" value="NZ_BMMN01000006.1"/>
</dbReference>
<dbReference type="InterPro" id="IPR036250">
    <property type="entry name" value="AcylCo_DH-like_C"/>
</dbReference>
<reference evidence="7" key="2">
    <citation type="submission" date="2020-09" db="EMBL/GenBank/DDBJ databases">
        <authorList>
            <person name="Sun Q."/>
            <person name="Zhou Y."/>
        </authorList>
    </citation>
    <scope>NUCLEOTIDE SEQUENCE</scope>
    <source>
        <strain evidence="7">CGMCC 4.7138</strain>
    </source>
</reference>
<dbReference type="EMBL" id="BMMN01000006">
    <property type="protein sequence ID" value="GGO15741.1"/>
    <property type="molecule type" value="Genomic_DNA"/>
</dbReference>
<comment type="similarity">
    <text evidence="1 4">Belongs to the acyl-CoA dehydrogenase family.</text>
</comment>
<dbReference type="Pfam" id="PF02770">
    <property type="entry name" value="Acyl-CoA_dh_M"/>
    <property type="match status" value="1"/>
</dbReference>
<evidence type="ECO:0000259" key="6">
    <source>
        <dbReference type="Pfam" id="PF02770"/>
    </source>
</evidence>
<dbReference type="PANTHER" id="PTHR43884">
    <property type="entry name" value="ACYL-COA DEHYDROGENASE"/>
    <property type="match status" value="1"/>
</dbReference>
<feature type="domain" description="Acyl-CoA oxidase/dehydrogenase middle" evidence="6">
    <location>
        <begin position="142"/>
        <end position="234"/>
    </location>
</feature>
<evidence type="ECO:0000259" key="5">
    <source>
        <dbReference type="Pfam" id="PF00441"/>
    </source>
</evidence>
<dbReference type="InterPro" id="IPR009075">
    <property type="entry name" value="AcylCo_DH/oxidase_C"/>
</dbReference>
<dbReference type="SUPFAM" id="SSF47203">
    <property type="entry name" value="Acyl-CoA dehydrogenase C-terminal domain-like"/>
    <property type="match status" value="1"/>
</dbReference>
<evidence type="ECO:0000256" key="1">
    <source>
        <dbReference type="ARBA" id="ARBA00009347"/>
    </source>
</evidence>
<proteinExistence type="inferred from homology"/>
<evidence type="ECO:0000256" key="3">
    <source>
        <dbReference type="ARBA" id="ARBA00022827"/>
    </source>
</evidence>
<dbReference type="Gene3D" id="1.20.140.10">
    <property type="entry name" value="Butyryl-CoA Dehydrogenase, subunit A, domain 3"/>
    <property type="match status" value="1"/>
</dbReference>
<dbReference type="Proteomes" id="UP000653480">
    <property type="component" value="Unassembled WGS sequence"/>
</dbReference>
<sequence>MSDSGRTASAYHPDTYGGRAGELEHFLREAARDLRGPGEELDADPDAVSRFLHLPAVRVQQHMLTPARYAGGGDLLPSFVPAEASCAEWILAAEWLAYGDPGMTLASPGPALSTAVLRALADEAQRDWFFTKTADWPSWAFFALTEPEKGSAATELTTRLDAAPGGDGWVLTGEKMYIGNGAHARAGVVFCRRAPGPWGIEAVMVDTGDPGFHAETLPIIGLRGARISRLRFDGMYIPPERILGRDRPRSRRGLQGALQAMLWFRPSVAAFALGAGRAACDYVLEQRPALAGADRARIDALADRIRRLRRLLHEVAAEIDAGSPNTFRVSGVKMRAAHLAEDATMLAARLLGPASLVEHPWLDKLYRDVRAFEFMEGTGNIHRRGVFQGLLRDDYFTPRDRDARPGRAVEGVM</sequence>
<dbReference type="AlphaFoldDB" id="A0A8H9H2H2"/>
<comment type="cofactor">
    <cofactor evidence="4">
        <name>FAD</name>
        <dbReference type="ChEBI" id="CHEBI:57692"/>
    </cofactor>
</comment>
<keyword evidence="2 4" id="KW-0285">Flavoprotein</keyword>
<feature type="domain" description="Acyl-CoA dehydrogenase/oxidase C-terminal" evidence="5">
    <location>
        <begin position="252"/>
        <end position="389"/>
    </location>
</feature>
<evidence type="ECO:0000313" key="7">
    <source>
        <dbReference type="EMBL" id="GGO15741.1"/>
    </source>
</evidence>
<dbReference type="GO" id="GO:0003995">
    <property type="term" value="F:acyl-CoA dehydrogenase activity"/>
    <property type="evidence" value="ECO:0007669"/>
    <property type="project" value="TreeGrafter"/>
</dbReference>
<evidence type="ECO:0000256" key="4">
    <source>
        <dbReference type="RuleBase" id="RU362125"/>
    </source>
</evidence>
<keyword evidence="8" id="KW-1185">Reference proteome</keyword>
<keyword evidence="3 4" id="KW-0274">FAD</keyword>
<comment type="caution">
    <text evidence="7">The sequence shown here is derived from an EMBL/GenBank/DDBJ whole genome shotgun (WGS) entry which is preliminary data.</text>
</comment>
<reference evidence="7" key="1">
    <citation type="journal article" date="2014" name="Int. J. Syst. Evol. Microbiol.">
        <title>Complete genome sequence of Corynebacterium casei LMG S-19264T (=DSM 44701T), isolated from a smear-ripened cheese.</title>
        <authorList>
            <consortium name="US DOE Joint Genome Institute (JGI-PGF)"/>
            <person name="Walter F."/>
            <person name="Albersmeier A."/>
            <person name="Kalinowski J."/>
            <person name="Ruckert C."/>
        </authorList>
    </citation>
    <scope>NUCLEOTIDE SEQUENCE</scope>
    <source>
        <strain evidence="7">CGMCC 4.7138</strain>
    </source>
</reference>
<dbReference type="OrthoDB" id="3458133at2"/>
<dbReference type="InterPro" id="IPR006091">
    <property type="entry name" value="Acyl-CoA_Oxase/DH_mid-dom"/>
</dbReference>
<dbReference type="InterPro" id="IPR009100">
    <property type="entry name" value="AcylCoA_DH/oxidase_NM_dom_sf"/>
</dbReference>
<keyword evidence="4" id="KW-0560">Oxidoreductase</keyword>
<name>A0A8H9H2H2_9ACTN</name>
<evidence type="ECO:0000256" key="2">
    <source>
        <dbReference type="ARBA" id="ARBA00022630"/>
    </source>
</evidence>
<dbReference type="CDD" id="cd00567">
    <property type="entry name" value="ACAD"/>
    <property type="match status" value="1"/>
</dbReference>
<organism evidence="7 8">
    <name type="scientific">Microbispora bryophytorum</name>
    <dbReference type="NCBI Taxonomy" id="1460882"/>
    <lineage>
        <taxon>Bacteria</taxon>
        <taxon>Bacillati</taxon>
        <taxon>Actinomycetota</taxon>
        <taxon>Actinomycetes</taxon>
        <taxon>Streptosporangiales</taxon>
        <taxon>Streptosporangiaceae</taxon>
        <taxon>Microbispora</taxon>
    </lineage>
</organism>